<evidence type="ECO:0000313" key="1">
    <source>
        <dbReference type="EMBL" id="MCI40817.1"/>
    </source>
</evidence>
<keyword evidence="2" id="KW-1185">Reference proteome</keyword>
<dbReference type="EMBL" id="LXQA010284284">
    <property type="protein sequence ID" value="MCI40817.1"/>
    <property type="molecule type" value="Genomic_DNA"/>
</dbReference>
<name>A0A392RXD1_9FABA</name>
<sequence length="34" mass="4294">YTTGQDQQAYIYLWYWEHYISRQVSRILNPQRES</sequence>
<comment type="caution">
    <text evidence="1">The sequence shown here is derived from an EMBL/GenBank/DDBJ whole genome shotgun (WGS) entry which is preliminary data.</text>
</comment>
<feature type="non-terminal residue" evidence="1">
    <location>
        <position position="1"/>
    </location>
</feature>
<evidence type="ECO:0000313" key="2">
    <source>
        <dbReference type="Proteomes" id="UP000265520"/>
    </source>
</evidence>
<proteinExistence type="predicted"/>
<accession>A0A392RXD1</accession>
<organism evidence="1 2">
    <name type="scientific">Trifolium medium</name>
    <dbReference type="NCBI Taxonomy" id="97028"/>
    <lineage>
        <taxon>Eukaryota</taxon>
        <taxon>Viridiplantae</taxon>
        <taxon>Streptophyta</taxon>
        <taxon>Embryophyta</taxon>
        <taxon>Tracheophyta</taxon>
        <taxon>Spermatophyta</taxon>
        <taxon>Magnoliopsida</taxon>
        <taxon>eudicotyledons</taxon>
        <taxon>Gunneridae</taxon>
        <taxon>Pentapetalae</taxon>
        <taxon>rosids</taxon>
        <taxon>fabids</taxon>
        <taxon>Fabales</taxon>
        <taxon>Fabaceae</taxon>
        <taxon>Papilionoideae</taxon>
        <taxon>50 kb inversion clade</taxon>
        <taxon>NPAAA clade</taxon>
        <taxon>Hologalegina</taxon>
        <taxon>IRL clade</taxon>
        <taxon>Trifolieae</taxon>
        <taxon>Trifolium</taxon>
    </lineage>
</organism>
<dbReference type="Proteomes" id="UP000265520">
    <property type="component" value="Unassembled WGS sequence"/>
</dbReference>
<dbReference type="AlphaFoldDB" id="A0A392RXD1"/>
<reference evidence="1 2" key="1">
    <citation type="journal article" date="2018" name="Front. Plant Sci.">
        <title>Red Clover (Trifolium pratense) and Zigzag Clover (T. medium) - A Picture of Genomic Similarities and Differences.</title>
        <authorList>
            <person name="Dluhosova J."/>
            <person name="Istvanek J."/>
            <person name="Nedelnik J."/>
            <person name="Repkova J."/>
        </authorList>
    </citation>
    <scope>NUCLEOTIDE SEQUENCE [LARGE SCALE GENOMIC DNA]</scope>
    <source>
        <strain evidence="2">cv. 10/8</strain>
        <tissue evidence="1">Leaf</tissue>
    </source>
</reference>
<protein>
    <submittedName>
        <fullName evidence="1">Uncharacterized protein</fullName>
    </submittedName>
</protein>